<dbReference type="Proteomes" id="UP000692954">
    <property type="component" value="Unassembled WGS sequence"/>
</dbReference>
<keyword evidence="1" id="KW-0812">Transmembrane</keyword>
<evidence type="ECO:0000313" key="2">
    <source>
        <dbReference type="EMBL" id="CAD8087784.1"/>
    </source>
</evidence>
<organism evidence="2 3">
    <name type="scientific">Paramecium sonneborni</name>
    <dbReference type="NCBI Taxonomy" id="65129"/>
    <lineage>
        <taxon>Eukaryota</taxon>
        <taxon>Sar</taxon>
        <taxon>Alveolata</taxon>
        <taxon>Ciliophora</taxon>
        <taxon>Intramacronucleata</taxon>
        <taxon>Oligohymenophorea</taxon>
        <taxon>Peniculida</taxon>
        <taxon>Parameciidae</taxon>
        <taxon>Paramecium</taxon>
    </lineage>
</organism>
<keyword evidence="3" id="KW-1185">Reference proteome</keyword>
<evidence type="ECO:0000313" key="3">
    <source>
        <dbReference type="Proteomes" id="UP000692954"/>
    </source>
</evidence>
<keyword evidence="1" id="KW-0472">Membrane</keyword>
<feature type="transmembrane region" description="Helical" evidence="1">
    <location>
        <begin position="98"/>
        <end position="119"/>
    </location>
</feature>
<reference evidence="2" key="1">
    <citation type="submission" date="2021-01" db="EMBL/GenBank/DDBJ databases">
        <authorList>
            <consortium name="Genoscope - CEA"/>
            <person name="William W."/>
        </authorList>
    </citation>
    <scope>NUCLEOTIDE SEQUENCE</scope>
</reference>
<name>A0A8S1NME3_9CILI</name>
<evidence type="ECO:0000256" key="1">
    <source>
        <dbReference type="SAM" id="Phobius"/>
    </source>
</evidence>
<gene>
    <name evidence="2" type="ORF">PSON_ATCC_30995.1.T0520003</name>
</gene>
<sequence>MKLKCISKIGSISEGTIKQYKEPIRKFYQWLWKEGKHKPSASNIILYIQTQNPTLHDLKGIARIKKTQKIFLKEEQKNLIKETKFFYKKDKYDNPIKVGIFLLFKSLQVIQFIIIWKYWHFDFTYCIIQALVFQNWNKLHFK</sequence>
<accession>A0A8S1NME3</accession>
<proteinExistence type="predicted"/>
<dbReference type="EMBL" id="CAJJDN010000052">
    <property type="protein sequence ID" value="CAD8087784.1"/>
    <property type="molecule type" value="Genomic_DNA"/>
</dbReference>
<comment type="caution">
    <text evidence="2">The sequence shown here is derived from an EMBL/GenBank/DDBJ whole genome shotgun (WGS) entry which is preliminary data.</text>
</comment>
<protein>
    <submittedName>
        <fullName evidence="2">Uncharacterized protein</fullName>
    </submittedName>
</protein>
<keyword evidence="1" id="KW-1133">Transmembrane helix</keyword>
<dbReference type="AlphaFoldDB" id="A0A8S1NME3"/>